<dbReference type="InterPro" id="IPR028020">
    <property type="entry name" value="ASX_DEUBAD_dom"/>
</dbReference>
<evidence type="ECO:0000256" key="3">
    <source>
        <dbReference type="ARBA" id="ARBA00022771"/>
    </source>
</evidence>
<dbReference type="SUPFAM" id="SSF57716">
    <property type="entry name" value="Glucocorticoid receptor-like (DNA-binding domain)"/>
    <property type="match status" value="1"/>
</dbReference>
<feature type="domain" description="DEUBAD" evidence="11">
    <location>
        <begin position="303"/>
        <end position="413"/>
    </location>
</feature>
<sequence>MGKQGPCGHCGIATTPLWRNGPPEKPVLCNACGSRWRTKGTLSNYMPMHSGGFGGAVCPDGGVIPRGRKNNRKLFSEPRSHKRKEPSEGHQERASLRSHVRSLKAAGDDSISISSLSSSISGLDDAAFITSSSAHPDGAASSPLWEGHIPTRKRTSMSRACASVDKLSKQFQEVLCDFPAASSSMMHGFSDDILVDSKPSTMADEIGLGSVFIRQPALDDHKSQIRMLSVEPNSAEDPFENRVRRHGGPLQQLNGAERLPSVRGKEKAKECKKVDSGAREHLNPNNALLENYPYNKRDVLQSCQSPLVFLELKDILNFDTFTGLLTDQEQGQLMRYLSSEDVAKGSESLKQMFTSAEFEGSLTNFQLLLEEGMFESSMLGVNSRILQHFQQLLNFTDLASSGWMEQFLHLQSRSRRRGGSAELNKSKEVNKEKVKGHGLQYIKSAPSSNKQSPGRFTSQSGVGVQEETSIHTGGKQNGGLTSSGTFGGVVSGRAPEAVNFLQDIGNSSNDKAFGFEAGGACFASNSLLSADQLCGVSSISANDLPDLQSPGSDETEADLLFNMPTNMMTFQDTVLLQQPVWSKIKENDTYQVEMGSPLTSNMWHMDNAPSELFWNPTCAGAGHGLPSGSVLNPGPMLL</sequence>
<evidence type="ECO:0000259" key="10">
    <source>
        <dbReference type="PROSITE" id="PS50114"/>
    </source>
</evidence>
<evidence type="ECO:0000256" key="8">
    <source>
        <dbReference type="PROSITE-ProRule" id="PRU00094"/>
    </source>
</evidence>
<evidence type="ECO:0000256" key="1">
    <source>
        <dbReference type="ARBA" id="ARBA00004123"/>
    </source>
</evidence>
<dbReference type="EMBL" id="CM026433">
    <property type="protein sequence ID" value="KAG0555355.1"/>
    <property type="molecule type" value="Genomic_DNA"/>
</dbReference>
<dbReference type="PANTHER" id="PTHR46855">
    <property type="entry name" value="OSJNBB0038F03.10 PROTEIN"/>
    <property type="match status" value="1"/>
</dbReference>
<feature type="compositionally biased region" description="Polar residues" evidence="9">
    <location>
        <begin position="445"/>
        <end position="471"/>
    </location>
</feature>
<feature type="region of interest" description="Disordered" evidence="9">
    <location>
        <begin position="443"/>
        <end position="487"/>
    </location>
</feature>
<evidence type="ECO:0000313" key="12">
    <source>
        <dbReference type="EMBL" id="KAG0555355.1"/>
    </source>
</evidence>
<comment type="caution">
    <text evidence="12">The sequence shown here is derived from an EMBL/GenBank/DDBJ whole genome shotgun (WGS) entry which is preliminary data.</text>
</comment>
<comment type="subcellular location">
    <subcellularLocation>
        <location evidence="1">Nucleus</location>
    </subcellularLocation>
</comment>
<dbReference type="AlphaFoldDB" id="A0A8T0G9D1"/>
<keyword evidence="4" id="KW-0862">Zinc</keyword>
<evidence type="ECO:0000256" key="4">
    <source>
        <dbReference type="ARBA" id="ARBA00022833"/>
    </source>
</evidence>
<dbReference type="GO" id="GO:0008270">
    <property type="term" value="F:zinc ion binding"/>
    <property type="evidence" value="ECO:0007669"/>
    <property type="project" value="UniProtKB-KW"/>
</dbReference>
<dbReference type="GO" id="GO:0005634">
    <property type="term" value="C:nucleus"/>
    <property type="evidence" value="ECO:0007669"/>
    <property type="project" value="UniProtKB-SubCell"/>
</dbReference>
<reference evidence="12" key="1">
    <citation type="submission" date="2020-06" db="EMBL/GenBank/DDBJ databases">
        <title>WGS assembly of Ceratodon purpureus strain R40.</title>
        <authorList>
            <person name="Carey S.B."/>
            <person name="Jenkins J."/>
            <person name="Shu S."/>
            <person name="Lovell J.T."/>
            <person name="Sreedasyam A."/>
            <person name="Maumus F."/>
            <person name="Tiley G.P."/>
            <person name="Fernandez-Pozo N."/>
            <person name="Barry K."/>
            <person name="Chen C."/>
            <person name="Wang M."/>
            <person name="Lipzen A."/>
            <person name="Daum C."/>
            <person name="Saski C.A."/>
            <person name="Payton A.C."/>
            <person name="Mcbreen J.C."/>
            <person name="Conrad R.E."/>
            <person name="Kollar L.M."/>
            <person name="Olsson S."/>
            <person name="Huttunen S."/>
            <person name="Landis J.B."/>
            <person name="Wickett N.J."/>
            <person name="Johnson M.G."/>
            <person name="Rensing S.A."/>
            <person name="Grimwood J."/>
            <person name="Schmutz J."/>
            <person name="Mcdaniel S.F."/>
        </authorList>
    </citation>
    <scope>NUCLEOTIDE SEQUENCE</scope>
    <source>
        <strain evidence="12">R40</strain>
    </source>
</reference>
<evidence type="ECO:0000313" key="13">
    <source>
        <dbReference type="Proteomes" id="UP000822688"/>
    </source>
</evidence>
<keyword evidence="7" id="KW-0539">Nucleus</keyword>
<feature type="region of interest" description="Disordered" evidence="9">
    <location>
        <begin position="64"/>
        <end position="98"/>
    </location>
</feature>
<keyword evidence="2" id="KW-0479">Metal-binding</keyword>
<dbReference type="InterPro" id="IPR000679">
    <property type="entry name" value="Znf_GATA"/>
</dbReference>
<feature type="compositionally biased region" description="Basic and acidic residues" evidence="9">
    <location>
        <begin position="74"/>
        <end position="95"/>
    </location>
</feature>
<keyword evidence="5" id="KW-0805">Transcription regulation</keyword>
<dbReference type="SMART" id="SM00401">
    <property type="entry name" value="ZnF_GATA"/>
    <property type="match status" value="1"/>
</dbReference>
<organism evidence="12 13">
    <name type="scientific">Ceratodon purpureus</name>
    <name type="common">Fire moss</name>
    <name type="synonym">Dicranum purpureum</name>
    <dbReference type="NCBI Taxonomy" id="3225"/>
    <lineage>
        <taxon>Eukaryota</taxon>
        <taxon>Viridiplantae</taxon>
        <taxon>Streptophyta</taxon>
        <taxon>Embryophyta</taxon>
        <taxon>Bryophyta</taxon>
        <taxon>Bryophytina</taxon>
        <taxon>Bryopsida</taxon>
        <taxon>Dicranidae</taxon>
        <taxon>Pseudoditrichales</taxon>
        <taxon>Ditrichaceae</taxon>
        <taxon>Ceratodon</taxon>
    </lineage>
</organism>
<evidence type="ECO:0000256" key="6">
    <source>
        <dbReference type="ARBA" id="ARBA00023163"/>
    </source>
</evidence>
<dbReference type="Pfam" id="PF00320">
    <property type="entry name" value="GATA"/>
    <property type="match status" value="1"/>
</dbReference>
<evidence type="ECO:0000256" key="7">
    <source>
        <dbReference type="ARBA" id="ARBA00023242"/>
    </source>
</evidence>
<accession>A0A8T0G9D1</accession>
<dbReference type="GO" id="GO:0043565">
    <property type="term" value="F:sequence-specific DNA binding"/>
    <property type="evidence" value="ECO:0007669"/>
    <property type="project" value="InterPro"/>
</dbReference>
<gene>
    <name evidence="12" type="ORF">KC19_12G163400</name>
</gene>
<evidence type="ECO:0000259" key="11">
    <source>
        <dbReference type="PROSITE" id="PS51916"/>
    </source>
</evidence>
<dbReference type="GO" id="GO:0006355">
    <property type="term" value="P:regulation of DNA-templated transcription"/>
    <property type="evidence" value="ECO:0007669"/>
    <property type="project" value="InterPro"/>
</dbReference>
<dbReference type="PROSITE" id="PS51916">
    <property type="entry name" value="DEUBAD"/>
    <property type="match status" value="1"/>
</dbReference>
<dbReference type="PANTHER" id="PTHR46855:SF1">
    <property type="entry name" value="GATA TRANSCRIPTION FACTOR 26"/>
    <property type="match status" value="1"/>
</dbReference>
<protein>
    <submittedName>
        <fullName evidence="12">Uncharacterized protein</fullName>
    </submittedName>
</protein>
<dbReference type="Pfam" id="PF13919">
    <property type="entry name" value="ASXH"/>
    <property type="match status" value="1"/>
</dbReference>
<dbReference type="CDD" id="cd00202">
    <property type="entry name" value="ZnF_GATA"/>
    <property type="match status" value="1"/>
</dbReference>
<proteinExistence type="predicted"/>
<evidence type="ECO:0000256" key="9">
    <source>
        <dbReference type="SAM" id="MobiDB-lite"/>
    </source>
</evidence>
<dbReference type="InterPro" id="IPR013088">
    <property type="entry name" value="Znf_NHR/GATA"/>
</dbReference>
<dbReference type="InterPro" id="IPR044589">
    <property type="entry name" value="GATA26/27"/>
</dbReference>
<evidence type="ECO:0000256" key="5">
    <source>
        <dbReference type="ARBA" id="ARBA00023015"/>
    </source>
</evidence>
<keyword evidence="3 8" id="KW-0863">Zinc-finger</keyword>
<keyword evidence="6" id="KW-0804">Transcription</keyword>
<dbReference type="InterPro" id="IPR044867">
    <property type="entry name" value="DEUBAD_dom"/>
</dbReference>
<feature type="domain" description="GATA-type" evidence="10">
    <location>
        <begin position="7"/>
        <end position="40"/>
    </location>
</feature>
<keyword evidence="13" id="KW-1185">Reference proteome</keyword>
<dbReference type="PROSITE" id="PS50114">
    <property type="entry name" value="GATA_ZN_FINGER_2"/>
    <property type="match status" value="1"/>
</dbReference>
<dbReference type="Gene3D" id="3.30.50.10">
    <property type="entry name" value="Erythroid Transcription Factor GATA-1, subunit A"/>
    <property type="match status" value="1"/>
</dbReference>
<dbReference type="Proteomes" id="UP000822688">
    <property type="component" value="Chromosome 12"/>
</dbReference>
<evidence type="ECO:0000256" key="2">
    <source>
        <dbReference type="ARBA" id="ARBA00022723"/>
    </source>
</evidence>
<name>A0A8T0G9D1_CERPU</name>
<dbReference type="PROSITE" id="PS00344">
    <property type="entry name" value="GATA_ZN_FINGER_1"/>
    <property type="match status" value="1"/>
</dbReference>